<dbReference type="InterPro" id="IPR041532">
    <property type="entry name" value="RlmI-like_PUA"/>
</dbReference>
<comment type="subcellular location">
    <subcellularLocation>
        <location evidence="1">Cytoplasm</location>
    </subcellularLocation>
</comment>
<evidence type="ECO:0000313" key="11">
    <source>
        <dbReference type="Proteomes" id="UP000289437"/>
    </source>
</evidence>
<protein>
    <submittedName>
        <fullName evidence="10">LSU m5C1962 methyltransferase RlmI</fullName>
    </submittedName>
</protein>
<dbReference type="Proteomes" id="UP000289437">
    <property type="component" value="Unassembled WGS sequence"/>
</dbReference>
<dbReference type="GO" id="GO:0008168">
    <property type="term" value="F:methyltransferase activity"/>
    <property type="evidence" value="ECO:0007669"/>
    <property type="project" value="UniProtKB-KW"/>
</dbReference>
<dbReference type="CDD" id="cd21153">
    <property type="entry name" value="PUA_RlmI"/>
    <property type="match status" value="1"/>
</dbReference>
<dbReference type="AlphaFoldDB" id="A0A4V1L6A1"/>
<reference evidence="10 11" key="1">
    <citation type="submission" date="2018-11" db="EMBL/GenBank/DDBJ databases">
        <authorList>
            <person name="Mardanov A.V."/>
            <person name="Ravin N.V."/>
            <person name="Dedysh S.N."/>
        </authorList>
    </citation>
    <scope>NUCLEOTIDE SEQUENCE [LARGE SCALE GENOMIC DNA]</scope>
    <source>
        <strain evidence="10 11">AF10</strain>
    </source>
</reference>
<dbReference type="Gene3D" id="3.30.750.80">
    <property type="entry name" value="RNA methyltransferase domain (HRMD) like"/>
    <property type="match status" value="1"/>
</dbReference>
<feature type="region of interest" description="Disordered" evidence="7">
    <location>
        <begin position="1"/>
        <end position="21"/>
    </location>
</feature>
<evidence type="ECO:0000256" key="3">
    <source>
        <dbReference type="ARBA" id="ARBA00022603"/>
    </source>
</evidence>
<name>A0A4V1L6A1_9BACT</name>
<evidence type="ECO:0000256" key="6">
    <source>
        <dbReference type="ARBA" id="ARBA00038091"/>
    </source>
</evidence>
<organism evidence="10 11">
    <name type="scientific">Granulicella sibirica</name>
    <dbReference type="NCBI Taxonomy" id="2479048"/>
    <lineage>
        <taxon>Bacteria</taxon>
        <taxon>Pseudomonadati</taxon>
        <taxon>Acidobacteriota</taxon>
        <taxon>Terriglobia</taxon>
        <taxon>Terriglobales</taxon>
        <taxon>Acidobacteriaceae</taxon>
        <taxon>Granulicella</taxon>
    </lineage>
</organism>
<dbReference type="InterPro" id="IPR036974">
    <property type="entry name" value="PUA_sf"/>
</dbReference>
<dbReference type="Gene3D" id="2.30.130.10">
    <property type="entry name" value="PUA domain"/>
    <property type="match status" value="1"/>
</dbReference>
<accession>A0A4V1L6A1</accession>
<evidence type="ECO:0000256" key="7">
    <source>
        <dbReference type="SAM" id="MobiDB-lite"/>
    </source>
</evidence>
<evidence type="ECO:0000256" key="1">
    <source>
        <dbReference type="ARBA" id="ARBA00004496"/>
    </source>
</evidence>
<dbReference type="GO" id="GO:0005737">
    <property type="term" value="C:cytoplasm"/>
    <property type="evidence" value="ECO:0007669"/>
    <property type="project" value="UniProtKB-SubCell"/>
</dbReference>
<gene>
    <name evidence="10" type="ORF">GRAN_1854</name>
</gene>
<proteinExistence type="inferred from homology"/>
<dbReference type="Pfam" id="PF17785">
    <property type="entry name" value="PUA_3"/>
    <property type="match status" value="1"/>
</dbReference>
<dbReference type="InterPro" id="IPR015947">
    <property type="entry name" value="PUA-like_sf"/>
</dbReference>
<dbReference type="CDD" id="cd02440">
    <property type="entry name" value="AdoMet_MTases"/>
    <property type="match status" value="1"/>
</dbReference>
<comment type="similarity">
    <text evidence="6">Belongs to the methyltransferase superfamily. RlmI family.</text>
</comment>
<dbReference type="InterPro" id="IPR019614">
    <property type="entry name" value="SAM-dep_methyl-trfase"/>
</dbReference>
<feature type="region of interest" description="Disordered" evidence="7">
    <location>
        <begin position="214"/>
        <end position="234"/>
    </location>
</feature>
<keyword evidence="11" id="KW-1185">Reference proteome</keyword>
<dbReference type="PANTHER" id="PTHR42873">
    <property type="entry name" value="RIBOSOMAL RNA LARGE SUBUNIT METHYLTRANSFERASE"/>
    <property type="match status" value="1"/>
</dbReference>
<evidence type="ECO:0000259" key="8">
    <source>
        <dbReference type="Pfam" id="PF10672"/>
    </source>
</evidence>
<dbReference type="SUPFAM" id="SSF53335">
    <property type="entry name" value="S-adenosyl-L-methionine-dependent methyltransferases"/>
    <property type="match status" value="1"/>
</dbReference>
<feature type="domain" description="S-adenosylmethionine-dependent methyltransferase" evidence="8">
    <location>
        <begin position="245"/>
        <end position="417"/>
    </location>
</feature>
<dbReference type="GO" id="GO:0003723">
    <property type="term" value="F:RNA binding"/>
    <property type="evidence" value="ECO:0007669"/>
    <property type="project" value="InterPro"/>
</dbReference>
<reference evidence="11" key="2">
    <citation type="submission" date="2019-02" db="EMBL/GenBank/DDBJ databases">
        <title>Granulicella sibirica sp. nov., a psychrotolerant acidobacterium isolated from an organic soil layer in forested tundra, West Siberia.</title>
        <authorList>
            <person name="Oshkin I.Y."/>
            <person name="Kulichevskaya I.S."/>
            <person name="Rijpstra W.I.C."/>
            <person name="Sinninghe Damste J.S."/>
            <person name="Rakitin A.L."/>
            <person name="Ravin N.V."/>
            <person name="Dedysh S.N."/>
        </authorList>
    </citation>
    <scope>NUCLEOTIDE SEQUENCE [LARGE SCALE GENOMIC DNA]</scope>
    <source>
        <strain evidence="11">AF10</strain>
    </source>
</reference>
<keyword evidence="5" id="KW-0949">S-adenosyl-L-methionine</keyword>
<evidence type="ECO:0000256" key="5">
    <source>
        <dbReference type="ARBA" id="ARBA00022691"/>
    </source>
</evidence>
<evidence type="ECO:0000256" key="4">
    <source>
        <dbReference type="ARBA" id="ARBA00022679"/>
    </source>
</evidence>
<dbReference type="SUPFAM" id="SSF88697">
    <property type="entry name" value="PUA domain-like"/>
    <property type="match status" value="1"/>
</dbReference>
<keyword evidence="3 10" id="KW-0489">Methyltransferase</keyword>
<keyword evidence="2" id="KW-0963">Cytoplasm</keyword>
<dbReference type="CDD" id="cd11572">
    <property type="entry name" value="RlmI_M_like"/>
    <property type="match status" value="1"/>
</dbReference>
<keyword evidence="4 10" id="KW-0808">Transferase</keyword>
<dbReference type="GO" id="GO:0032259">
    <property type="term" value="P:methylation"/>
    <property type="evidence" value="ECO:0007669"/>
    <property type="project" value="UniProtKB-KW"/>
</dbReference>
<dbReference type="Gene3D" id="3.40.50.150">
    <property type="entry name" value="Vaccinia Virus protein VP39"/>
    <property type="match status" value="1"/>
</dbReference>
<evidence type="ECO:0000313" key="10">
    <source>
        <dbReference type="EMBL" id="RXH58544.1"/>
    </source>
</evidence>
<dbReference type="EMBL" id="RDSM01000001">
    <property type="protein sequence ID" value="RXH58544.1"/>
    <property type="molecule type" value="Genomic_DNA"/>
</dbReference>
<evidence type="ECO:0000256" key="2">
    <source>
        <dbReference type="ARBA" id="ARBA00022490"/>
    </source>
</evidence>
<dbReference type="Pfam" id="PF10672">
    <property type="entry name" value="Methyltrans_SAM"/>
    <property type="match status" value="1"/>
</dbReference>
<feature type="domain" description="RlmI-like PUA" evidence="9">
    <location>
        <begin position="44"/>
        <end position="111"/>
    </location>
</feature>
<dbReference type="InterPro" id="IPR029063">
    <property type="entry name" value="SAM-dependent_MTases_sf"/>
</dbReference>
<sequence length="453" mass="48938">MRPSGMTKPTDKITGPASANRPDVHRVAAGAIRQGAPKPYGPAVVVSRRAADRLREGHLWVYRSDVVELTPALGSESFAGGALVTVVDSRAIPLGSALYSDASEITLRMVSAEPAVTREAYLATVRGRMAAALALRAELTPETHALRLVFSEADALPGIVIDRYNDLAILQLLTQGTAQDDLRATVVESLREGLGPMDKLTIVERPDPRVRELERLPAPSPEPLFSSHPAETGENQPAPLATVFTLNGLRFHFDATSGQKTGAFLDQRLNYAAAARYARGEALDVCTYQGGFALHMAQTCRTVTGVDASRSALEVADRNLALNPDLAAEIDWIEADAFELLHELESSGRHYDTIVLDPPAFAKSRRAAEGALRGYKELNLRAMKMLRPGGSLITCSCSHHVPLVDFMEVLRTAASDATRRVQVLETRGAAPDHPSILTLPESNYLKCVILRVG</sequence>
<comment type="caution">
    <text evidence="10">The sequence shown here is derived from an EMBL/GenBank/DDBJ whole genome shotgun (WGS) entry which is preliminary data.</text>
</comment>
<evidence type="ECO:0000259" key="9">
    <source>
        <dbReference type="Pfam" id="PF17785"/>
    </source>
</evidence>
<dbReference type="PANTHER" id="PTHR42873:SF1">
    <property type="entry name" value="S-ADENOSYLMETHIONINE-DEPENDENT METHYLTRANSFERASE DOMAIN-CONTAINING PROTEIN"/>
    <property type="match status" value="1"/>
</dbReference>